<accession>A0A1I7WF68</accession>
<name>A0A1I7WF68_HETBA</name>
<keyword evidence="2" id="KW-1185">Reference proteome</keyword>
<keyword evidence="1" id="KW-1133">Transmembrane helix</keyword>
<evidence type="ECO:0000256" key="1">
    <source>
        <dbReference type="SAM" id="Phobius"/>
    </source>
</evidence>
<dbReference type="AlphaFoldDB" id="A0A1I7WF68"/>
<reference evidence="3" key="1">
    <citation type="submission" date="2016-11" db="UniProtKB">
        <authorList>
            <consortium name="WormBaseParasite"/>
        </authorList>
    </citation>
    <scope>IDENTIFICATION</scope>
</reference>
<proteinExistence type="predicted"/>
<sequence length="359" mass="43509">MILKYREIRNNTYISTRLIIQDCLVSQKLEIPSLVFRITTLTETYLRSLNKRIIPFPNFCNSFLRFGCLLSIYLQTFSTNLLHFSHNCGSRTWNFHHQNGVLNFHLNLYFLERYPHWLFLAWNLAISVMALFFYRHQCIVEEQYKVSHKKFIFCILLLFLVMSSLHFFTIQVSHIDPSLWPELLRKVCFLFSKKIYSFQELAKFKTIFTYSLIFKQRPEAMDLLKIPNVYYFPLFYGWEHFSSLRVSNYTYLTLKLFINLTSVLTLLGLICHMQYIFRKQCEHLTVCTQELQKKFLRTQIIQLFIYLSFDYLTYLCLKLLFKEVTDIFLTKREWLCFINSQRTIAIFRWRFPLLLFLFP</sequence>
<feature type="transmembrane region" description="Helical" evidence="1">
    <location>
        <begin position="56"/>
        <end position="74"/>
    </location>
</feature>
<keyword evidence="1" id="KW-0812">Transmembrane</keyword>
<protein>
    <submittedName>
        <fullName evidence="3">Serpentine receptor class gamma</fullName>
    </submittedName>
</protein>
<dbReference type="WBParaSite" id="Hba_03565">
    <property type="protein sequence ID" value="Hba_03565"/>
    <property type="gene ID" value="Hba_03565"/>
</dbReference>
<feature type="transmembrane region" description="Helical" evidence="1">
    <location>
        <begin position="249"/>
        <end position="270"/>
    </location>
</feature>
<evidence type="ECO:0000313" key="2">
    <source>
        <dbReference type="Proteomes" id="UP000095283"/>
    </source>
</evidence>
<organism evidence="2 3">
    <name type="scientific">Heterorhabditis bacteriophora</name>
    <name type="common">Entomopathogenic nematode worm</name>
    <dbReference type="NCBI Taxonomy" id="37862"/>
    <lineage>
        <taxon>Eukaryota</taxon>
        <taxon>Metazoa</taxon>
        <taxon>Ecdysozoa</taxon>
        <taxon>Nematoda</taxon>
        <taxon>Chromadorea</taxon>
        <taxon>Rhabditida</taxon>
        <taxon>Rhabditina</taxon>
        <taxon>Rhabditomorpha</taxon>
        <taxon>Strongyloidea</taxon>
        <taxon>Heterorhabditidae</taxon>
        <taxon>Heterorhabditis</taxon>
    </lineage>
</organism>
<keyword evidence="1" id="KW-0472">Membrane</keyword>
<feature type="transmembrane region" description="Helical" evidence="1">
    <location>
        <begin position="155"/>
        <end position="175"/>
    </location>
</feature>
<evidence type="ECO:0000313" key="3">
    <source>
        <dbReference type="WBParaSite" id="Hba_03565"/>
    </source>
</evidence>
<dbReference type="Proteomes" id="UP000095283">
    <property type="component" value="Unplaced"/>
</dbReference>
<feature type="transmembrane region" description="Helical" evidence="1">
    <location>
        <begin position="114"/>
        <end position="134"/>
    </location>
</feature>